<evidence type="ECO:0000313" key="7">
    <source>
        <dbReference type="EMBL" id="RQW63319.1"/>
    </source>
</evidence>
<keyword evidence="8" id="KW-1185">Reference proteome</keyword>
<dbReference type="Proteomes" id="UP000281112">
    <property type="component" value="Unassembled WGS sequence"/>
</dbReference>
<keyword evidence="3" id="KW-0285">Flavoprotein</keyword>
<dbReference type="SUPFAM" id="SSF55103">
    <property type="entry name" value="FAD-linked oxidases, C-terminal domain"/>
    <property type="match status" value="1"/>
</dbReference>
<gene>
    <name evidence="7" type="ORF">EES38_08685</name>
</gene>
<comment type="similarity">
    <text evidence="2">Belongs to the FAD-binding oxidoreductase/transferase type 4 family.</text>
</comment>
<evidence type="ECO:0000256" key="5">
    <source>
        <dbReference type="ARBA" id="ARBA00023002"/>
    </source>
</evidence>
<dbReference type="InterPro" id="IPR016171">
    <property type="entry name" value="Vanillyl_alc_oxidase_C-sub2"/>
</dbReference>
<accession>A0A3N9TGL7</accession>
<dbReference type="AlphaFoldDB" id="A0A3N9TGL7"/>
<sequence>MMMSNTPACLTDLKTVLQAEQIKQSDAVDISFHKDWSSAPPVAPAAVVYPESTQQVAEIVKICVKHRQPMVAQGGRTGLAGAATPVPDAICISFEKMNAINDLDPMSNTISVETGITLQQVQEAALEVKRAFPVDFGARGSAQIGGVLATNAGGNNVIRYGMTRDNVLGLEVVTANGEIIDLSNRMIKNNTGYDLKQLFIGSEGTLGFITKATLKLTSVPGEPRTALCALESYENGVALLRQLQEKLGQSIHAFEMMWPDFYQMSCSWFCADNPPLSIGYPLYVLVECRDCEEEKFNEALGNAFEDELVVDAVIASSLREREKIWEIREATTEFPTKLAPINFDISLPIKQINTFVQTCKSRIDEKWPGALTINFGHIGDSNLHLTIDKRSADGIDELAADQLVYACVEEFNGSISAEHGIGTLKRDFLHHTVAQPALHLMSTIKQTLDPYNLLNPGKLIDINKQ</sequence>
<evidence type="ECO:0000256" key="1">
    <source>
        <dbReference type="ARBA" id="ARBA00001974"/>
    </source>
</evidence>
<comment type="cofactor">
    <cofactor evidence="1">
        <name>FAD</name>
        <dbReference type="ChEBI" id="CHEBI:57692"/>
    </cofactor>
</comment>
<keyword evidence="5" id="KW-0560">Oxidoreductase</keyword>
<evidence type="ECO:0000256" key="3">
    <source>
        <dbReference type="ARBA" id="ARBA00022630"/>
    </source>
</evidence>
<dbReference type="Gene3D" id="3.30.465.10">
    <property type="match status" value="1"/>
</dbReference>
<protein>
    <submittedName>
        <fullName evidence="7">FAD-binding oxidoreductase</fullName>
    </submittedName>
</protein>
<feature type="domain" description="FAD-binding PCMH-type" evidence="6">
    <location>
        <begin position="40"/>
        <end position="219"/>
    </location>
</feature>
<evidence type="ECO:0000256" key="4">
    <source>
        <dbReference type="ARBA" id="ARBA00022827"/>
    </source>
</evidence>
<dbReference type="GO" id="GO:0022904">
    <property type="term" value="P:respiratory electron transport chain"/>
    <property type="evidence" value="ECO:0007669"/>
    <property type="project" value="TreeGrafter"/>
</dbReference>
<proteinExistence type="inferred from homology"/>
<dbReference type="InterPro" id="IPR006094">
    <property type="entry name" value="Oxid_FAD_bind_N"/>
</dbReference>
<dbReference type="Gene3D" id="3.30.70.2740">
    <property type="match status" value="1"/>
</dbReference>
<reference evidence="7 8" key="1">
    <citation type="submission" date="2018-11" db="EMBL/GenBank/DDBJ databases">
        <title>Vibrio LJC006 sp. nov., isolated from seawater during the bloom of the enteromorpha.</title>
        <authorList>
            <person name="Liang J."/>
        </authorList>
    </citation>
    <scope>NUCLEOTIDE SEQUENCE [LARGE SCALE GENOMIC DNA]</scope>
    <source>
        <strain evidence="7 8">LJC006</strain>
    </source>
</reference>
<evidence type="ECO:0000256" key="2">
    <source>
        <dbReference type="ARBA" id="ARBA00008000"/>
    </source>
</evidence>
<dbReference type="Gene3D" id="1.10.45.10">
    <property type="entry name" value="Vanillyl-alcohol Oxidase, Chain A, domain 4"/>
    <property type="match status" value="1"/>
</dbReference>
<dbReference type="Gene3D" id="3.30.70.2190">
    <property type="match status" value="1"/>
</dbReference>
<dbReference type="Pfam" id="PF02913">
    <property type="entry name" value="FAD-oxidase_C"/>
    <property type="match status" value="1"/>
</dbReference>
<dbReference type="GO" id="GO:0071949">
    <property type="term" value="F:FAD binding"/>
    <property type="evidence" value="ECO:0007669"/>
    <property type="project" value="InterPro"/>
</dbReference>
<dbReference type="InterPro" id="IPR016169">
    <property type="entry name" value="FAD-bd_PCMH_sub2"/>
</dbReference>
<organism evidence="7 8">
    <name type="scientific">Vibrio viridaestus</name>
    <dbReference type="NCBI Taxonomy" id="2487322"/>
    <lineage>
        <taxon>Bacteria</taxon>
        <taxon>Pseudomonadati</taxon>
        <taxon>Pseudomonadota</taxon>
        <taxon>Gammaproteobacteria</taxon>
        <taxon>Vibrionales</taxon>
        <taxon>Vibrionaceae</taxon>
        <taxon>Vibrio</taxon>
    </lineage>
</organism>
<dbReference type="SUPFAM" id="SSF56176">
    <property type="entry name" value="FAD-binding/transporter-associated domain-like"/>
    <property type="match status" value="1"/>
</dbReference>
<dbReference type="InterPro" id="IPR016167">
    <property type="entry name" value="FAD-bd_PCMH_sub1"/>
</dbReference>
<dbReference type="EMBL" id="RJVQ01000003">
    <property type="protein sequence ID" value="RQW63319.1"/>
    <property type="molecule type" value="Genomic_DNA"/>
</dbReference>
<dbReference type="InterPro" id="IPR016164">
    <property type="entry name" value="FAD-linked_Oxase-like_C"/>
</dbReference>
<dbReference type="InterPro" id="IPR051264">
    <property type="entry name" value="FAD-oxidored/transferase_4"/>
</dbReference>
<dbReference type="FunFam" id="1.10.45.10:FF:000001">
    <property type="entry name" value="D-lactate dehydrogenase mitochondrial"/>
    <property type="match status" value="1"/>
</dbReference>
<dbReference type="Gene3D" id="3.30.43.10">
    <property type="entry name" value="Uridine Diphospho-n-acetylenolpyruvylglucosamine Reductase, domain 2"/>
    <property type="match status" value="1"/>
</dbReference>
<dbReference type="GO" id="GO:0016491">
    <property type="term" value="F:oxidoreductase activity"/>
    <property type="evidence" value="ECO:0007669"/>
    <property type="project" value="UniProtKB-KW"/>
</dbReference>
<dbReference type="OrthoDB" id="9811557at2"/>
<keyword evidence="4" id="KW-0274">FAD</keyword>
<dbReference type="Pfam" id="PF01565">
    <property type="entry name" value="FAD_binding_4"/>
    <property type="match status" value="1"/>
</dbReference>
<evidence type="ECO:0000313" key="8">
    <source>
        <dbReference type="Proteomes" id="UP000281112"/>
    </source>
</evidence>
<evidence type="ECO:0000259" key="6">
    <source>
        <dbReference type="PROSITE" id="PS51387"/>
    </source>
</evidence>
<dbReference type="InterPro" id="IPR016166">
    <property type="entry name" value="FAD-bd_PCMH"/>
</dbReference>
<dbReference type="PANTHER" id="PTHR43716">
    <property type="entry name" value="D-2-HYDROXYGLUTARATE DEHYDROGENASE, MITOCHONDRIAL"/>
    <property type="match status" value="1"/>
</dbReference>
<dbReference type="PANTHER" id="PTHR43716:SF1">
    <property type="entry name" value="D-2-HYDROXYGLUTARATE DEHYDROGENASE, MITOCHONDRIAL"/>
    <property type="match status" value="1"/>
</dbReference>
<comment type="caution">
    <text evidence="7">The sequence shown here is derived from an EMBL/GenBank/DDBJ whole genome shotgun (WGS) entry which is preliminary data.</text>
</comment>
<dbReference type="PROSITE" id="PS51387">
    <property type="entry name" value="FAD_PCMH"/>
    <property type="match status" value="1"/>
</dbReference>
<dbReference type="InterPro" id="IPR004113">
    <property type="entry name" value="FAD-bd_oxidored_4_C"/>
</dbReference>
<dbReference type="InterPro" id="IPR036318">
    <property type="entry name" value="FAD-bd_PCMH-like_sf"/>
</dbReference>
<name>A0A3N9TGL7_9VIBR</name>